<evidence type="ECO:0000256" key="4">
    <source>
        <dbReference type="ARBA" id="ARBA00023163"/>
    </source>
</evidence>
<evidence type="ECO:0000313" key="9">
    <source>
        <dbReference type="EMBL" id="RZC64937.1"/>
    </source>
</evidence>
<evidence type="ECO:0000256" key="2">
    <source>
        <dbReference type="ARBA" id="ARBA00022491"/>
    </source>
</evidence>
<keyword evidence="5 6" id="KW-0539">Nucleus</keyword>
<dbReference type="PROSITE" id="PS51754">
    <property type="entry name" value="OVATE"/>
    <property type="match status" value="1"/>
</dbReference>
<feature type="domain" description="OVATE" evidence="8">
    <location>
        <begin position="370"/>
        <end position="429"/>
    </location>
</feature>
<reference evidence="9 10" key="1">
    <citation type="journal article" date="2018" name="Science">
        <title>The opium poppy genome and morphinan production.</title>
        <authorList>
            <person name="Guo L."/>
            <person name="Winzer T."/>
            <person name="Yang X."/>
            <person name="Li Y."/>
            <person name="Ning Z."/>
            <person name="He Z."/>
            <person name="Teodor R."/>
            <person name="Lu Y."/>
            <person name="Bowser T.A."/>
            <person name="Graham I.A."/>
            <person name="Ye K."/>
        </authorList>
    </citation>
    <scope>NUCLEOTIDE SEQUENCE [LARGE SCALE GENOMIC DNA]</scope>
    <source>
        <strain evidence="10">cv. HN1</strain>
        <tissue evidence="9">Leaves</tissue>
    </source>
</reference>
<comment type="subcellular location">
    <subcellularLocation>
        <location evidence="1 6">Nucleus</location>
    </subcellularLocation>
</comment>
<dbReference type="GO" id="GO:0045892">
    <property type="term" value="P:negative regulation of DNA-templated transcription"/>
    <property type="evidence" value="ECO:0007669"/>
    <property type="project" value="UniProtKB-UniRule"/>
</dbReference>
<sequence length="448" mass="51833">MNKMKWDRKNNPQSSAPSSTTTTITLSPAFSTISQVFPVSWFSKLEQLSNKSKTQTGKTKKKSELFNSAKLHQGDIVHDNEAFCRLSFGVDESFDGETYRSAMYNSDNEPPLLNYGSCRNAKEDNQKFTNMVSDIRKMRQFRKENQEQGIMLETTSWNKVRKGRKVIARKSRRTDQKCSQERYSDSGRESNKPNPKRTTTSTELEQAEKKTKDLEPIKTIEDTENGYGSCAASGSRKSLYISSLNSAHGRGRRIEEAADEFTDLNSISFKIQGLNVEKFEDSDRKAAKESKIKDIMSKCEKQRKLTHQNREEQTQRTKQTSKERAYSPLTASKIEICKIRALEDMKKAKWKKMNRRIRLENKQDLESFAVVTCSYNPQKDFRDSMLEMIVDNEIRQPAELEELLAYYLSLNSEEYHGVIINVFKQVWFDLILPQLSLELEVTNHRYSD</sequence>
<evidence type="ECO:0000256" key="5">
    <source>
        <dbReference type="ARBA" id="ARBA00023242"/>
    </source>
</evidence>
<feature type="compositionally biased region" description="Basic and acidic residues" evidence="7">
    <location>
        <begin position="1"/>
        <end position="10"/>
    </location>
</feature>
<evidence type="ECO:0000256" key="6">
    <source>
        <dbReference type="RuleBase" id="RU367028"/>
    </source>
</evidence>
<feature type="region of interest" description="Disordered" evidence="7">
    <location>
        <begin position="1"/>
        <end position="22"/>
    </location>
</feature>
<feature type="compositionally biased region" description="Basic and acidic residues" evidence="7">
    <location>
        <begin position="173"/>
        <end position="191"/>
    </location>
</feature>
<keyword evidence="10" id="KW-1185">Reference proteome</keyword>
<dbReference type="STRING" id="3469.A0A4Y7JW52"/>
<feature type="compositionally biased region" description="Polar residues" evidence="7">
    <location>
        <begin position="192"/>
        <end position="204"/>
    </location>
</feature>
<evidence type="ECO:0000313" key="10">
    <source>
        <dbReference type="Proteomes" id="UP000316621"/>
    </source>
</evidence>
<dbReference type="InterPro" id="IPR038933">
    <property type="entry name" value="Ovate"/>
</dbReference>
<keyword evidence="4 6" id="KW-0804">Transcription</keyword>
<evidence type="ECO:0000259" key="8">
    <source>
        <dbReference type="PROSITE" id="PS51754"/>
    </source>
</evidence>
<dbReference type="PANTHER" id="PTHR33057">
    <property type="entry name" value="TRANSCRIPTION REPRESSOR OFP7-RELATED"/>
    <property type="match status" value="1"/>
</dbReference>
<evidence type="ECO:0000256" key="3">
    <source>
        <dbReference type="ARBA" id="ARBA00023015"/>
    </source>
</evidence>
<gene>
    <name evidence="9" type="ORF">C5167_008634</name>
</gene>
<feature type="region of interest" description="Disordered" evidence="7">
    <location>
        <begin position="164"/>
        <end position="212"/>
    </location>
</feature>
<name>A0A4Y7JW52_PAPSO</name>
<dbReference type="Gramene" id="RZC64937">
    <property type="protein sequence ID" value="RZC64937"/>
    <property type="gene ID" value="C5167_008634"/>
</dbReference>
<accession>A0A4Y7JW52</accession>
<dbReference type="InterPro" id="IPR006458">
    <property type="entry name" value="Ovate_C"/>
</dbReference>
<keyword evidence="3 6" id="KW-0805">Transcription regulation</keyword>
<dbReference type="GO" id="GO:0005634">
    <property type="term" value="C:nucleus"/>
    <property type="evidence" value="ECO:0007669"/>
    <property type="project" value="UniProtKB-SubCell"/>
</dbReference>
<dbReference type="PANTHER" id="PTHR33057:SF82">
    <property type="entry name" value="TRANSCRIPTION REPRESSOR OFP5"/>
    <property type="match status" value="1"/>
</dbReference>
<keyword evidence="2 6" id="KW-0678">Repressor</keyword>
<organism evidence="9 10">
    <name type="scientific">Papaver somniferum</name>
    <name type="common">Opium poppy</name>
    <dbReference type="NCBI Taxonomy" id="3469"/>
    <lineage>
        <taxon>Eukaryota</taxon>
        <taxon>Viridiplantae</taxon>
        <taxon>Streptophyta</taxon>
        <taxon>Embryophyta</taxon>
        <taxon>Tracheophyta</taxon>
        <taxon>Spermatophyta</taxon>
        <taxon>Magnoliopsida</taxon>
        <taxon>Ranunculales</taxon>
        <taxon>Papaveraceae</taxon>
        <taxon>Papaveroideae</taxon>
        <taxon>Papaver</taxon>
    </lineage>
</organism>
<dbReference type="OMA" id="DKQCCCC"/>
<evidence type="ECO:0000256" key="7">
    <source>
        <dbReference type="SAM" id="MobiDB-lite"/>
    </source>
</evidence>
<feature type="region of interest" description="Disordered" evidence="7">
    <location>
        <begin position="298"/>
        <end position="324"/>
    </location>
</feature>
<dbReference type="Proteomes" id="UP000316621">
    <property type="component" value="Chromosome 6"/>
</dbReference>
<protein>
    <recommendedName>
        <fullName evidence="6">Transcription repressor</fullName>
    </recommendedName>
    <alternativeName>
        <fullName evidence="6">Ovate family protein</fullName>
    </alternativeName>
</protein>
<dbReference type="NCBIfam" id="TIGR01568">
    <property type="entry name" value="A_thal_3678"/>
    <property type="match status" value="1"/>
</dbReference>
<proteinExistence type="predicted"/>
<dbReference type="Pfam" id="PF04844">
    <property type="entry name" value="Ovate"/>
    <property type="match status" value="1"/>
</dbReference>
<comment type="function">
    <text evidence="6">Transcriptional repressor that regulates multiple aspects of plant growth and development.</text>
</comment>
<dbReference type="EMBL" id="CM010720">
    <property type="protein sequence ID" value="RZC64937.1"/>
    <property type="molecule type" value="Genomic_DNA"/>
</dbReference>
<evidence type="ECO:0000256" key="1">
    <source>
        <dbReference type="ARBA" id="ARBA00004123"/>
    </source>
</evidence>
<dbReference type="AlphaFoldDB" id="A0A4Y7JW52"/>